<comment type="caution">
    <text evidence="4">The sequence shown here is derived from an EMBL/GenBank/DDBJ whole genome shotgun (WGS) entry which is preliminary data.</text>
</comment>
<keyword evidence="2" id="KW-0731">Sigma factor</keyword>
<keyword evidence="5" id="KW-1185">Reference proteome</keyword>
<name>A0A841K078_9BACT</name>
<dbReference type="InterPro" id="IPR013325">
    <property type="entry name" value="RNA_pol_sigma_r2"/>
</dbReference>
<organism evidence="4 5">
    <name type="scientific">Silvibacterium bohemicum</name>
    <dbReference type="NCBI Taxonomy" id="1577686"/>
    <lineage>
        <taxon>Bacteria</taxon>
        <taxon>Pseudomonadati</taxon>
        <taxon>Acidobacteriota</taxon>
        <taxon>Terriglobia</taxon>
        <taxon>Terriglobales</taxon>
        <taxon>Acidobacteriaceae</taxon>
        <taxon>Silvibacterium</taxon>
    </lineage>
</organism>
<accession>A0A841K078</accession>
<dbReference type="EMBL" id="JACHEK010000003">
    <property type="protein sequence ID" value="MBB6143644.1"/>
    <property type="molecule type" value="Genomic_DNA"/>
</dbReference>
<reference evidence="4 5" key="1">
    <citation type="submission" date="2020-08" db="EMBL/GenBank/DDBJ databases">
        <title>Genomic Encyclopedia of Type Strains, Phase IV (KMG-IV): sequencing the most valuable type-strain genomes for metagenomic binning, comparative biology and taxonomic classification.</title>
        <authorList>
            <person name="Goeker M."/>
        </authorList>
    </citation>
    <scope>NUCLEOTIDE SEQUENCE [LARGE SCALE GENOMIC DNA]</scope>
    <source>
        <strain evidence="4 5">DSM 103733</strain>
    </source>
</reference>
<dbReference type="Gene3D" id="1.10.1740.10">
    <property type="match status" value="1"/>
</dbReference>
<protein>
    <submittedName>
        <fullName evidence="4">RNA polymerase sigma-70 factor (ECF subfamily)</fullName>
    </submittedName>
</protein>
<dbReference type="InterPro" id="IPR039425">
    <property type="entry name" value="RNA_pol_sigma-70-like"/>
</dbReference>
<evidence type="ECO:0000256" key="3">
    <source>
        <dbReference type="ARBA" id="ARBA00023163"/>
    </source>
</evidence>
<dbReference type="PANTHER" id="PTHR43133">
    <property type="entry name" value="RNA POLYMERASE ECF-TYPE SIGMA FACTO"/>
    <property type="match status" value="1"/>
</dbReference>
<evidence type="ECO:0000256" key="1">
    <source>
        <dbReference type="ARBA" id="ARBA00023015"/>
    </source>
</evidence>
<dbReference type="OrthoDB" id="117204at2"/>
<proteinExistence type="predicted"/>
<evidence type="ECO:0000256" key="2">
    <source>
        <dbReference type="ARBA" id="ARBA00023082"/>
    </source>
</evidence>
<dbReference type="GO" id="GO:0006352">
    <property type="term" value="P:DNA-templated transcription initiation"/>
    <property type="evidence" value="ECO:0007669"/>
    <property type="project" value="InterPro"/>
</dbReference>
<evidence type="ECO:0000313" key="4">
    <source>
        <dbReference type="EMBL" id="MBB6143644.1"/>
    </source>
</evidence>
<evidence type="ECO:0000313" key="5">
    <source>
        <dbReference type="Proteomes" id="UP000538666"/>
    </source>
</evidence>
<sequence length="209" mass="24435">MSYQILTAAELVEQCCNNDSRAWEEFIRRFQRPIALMIVRVMRRWGMYSPTVIDDLLQETYFLLCANEYTLLRGLLKKRPDSVEFMLRVIAANVTHDYLRAKTAKKRGRDYQQIDDPDHFLMENALVEDGATRIEAEIQLDQIDRLLQAPPNSATVHRDRAIFWMYFQSGMTAQAISEIPSIRLSAKGVESSIHRTLEYIRGCFKIKRR</sequence>
<dbReference type="SUPFAM" id="SSF88946">
    <property type="entry name" value="Sigma2 domain of RNA polymerase sigma factors"/>
    <property type="match status" value="1"/>
</dbReference>
<dbReference type="Proteomes" id="UP000538666">
    <property type="component" value="Unassembled WGS sequence"/>
</dbReference>
<keyword evidence="1" id="KW-0805">Transcription regulation</keyword>
<dbReference type="PANTHER" id="PTHR43133:SF51">
    <property type="entry name" value="RNA POLYMERASE SIGMA FACTOR"/>
    <property type="match status" value="1"/>
</dbReference>
<dbReference type="GO" id="GO:0016987">
    <property type="term" value="F:sigma factor activity"/>
    <property type="evidence" value="ECO:0007669"/>
    <property type="project" value="UniProtKB-KW"/>
</dbReference>
<dbReference type="RefSeq" id="WP_050058752.1">
    <property type="nucleotide sequence ID" value="NZ_JACHEK010000003.1"/>
</dbReference>
<dbReference type="AlphaFoldDB" id="A0A841K078"/>
<gene>
    <name evidence="4" type="ORF">HNQ77_001593</name>
</gene>
<keyword evidence="3" id="KW-0804">Transcription</keyword>